<reference evidence="2" key="1">
    <citation type="submission" date="2021-06" db="EMBL/GenBank/DDBJ databases">
        <title>Parelaphostrongylus tenuis whole genome reference sequence.</title>
        <authorList>
            <person name="Garwood T.J."/>
            <person name="Larsen P.A."/>
            <person name="Fountain-Jones N.M."/>
            <person name="Garbe J.R."/>
            <person name="Macchietto M.G."/>
            <person name="Kania S.A."/>
            <person name="Gerhold R.W."/>
            <person name="Richards J.E."/>
            <person name="Wolf T.M."/>
        </authorList>
    </citation>
    <scope>NUCLEOTIDE SEQUENCE</scope>
    <source>
        <strain evidence="2">MNPRO001-30</strain>
        <tissue evidence="2">Meninges</tissue>
    </source>
</reference>
<evidence type="ECO:0000313" key="2">
    <source>
        <dbReference type="EMBL" id="KAJ1369154.1"/>
    </source>
</evidence>
<dbReference type="EMBL" id="JAHQIW010006425">
    <property type="protein sequence ID" value="KAJ1369154.1"/>
    <property type="molecule type" value="Genomic_DNA"/>
</dbReference>
<dbReference type="AlphaFoldDB" id="A0AAD5WG76"/>
<feature type="region of interest" description="Disordered" evidence="1">
    <location>
        <begin position="86"/>
        <end position="122"/>
    </location>
</feature>
<accession>A0AAD5WG76</accession>
<gene>
    <name evidence="2" type="ORF">KIN20_030557</name>
</gene>
<keyword evidence="3" id="KW-1185">Reference proteome</keyword>
<proteinExistence type="predicted"/>
<protein>
    <submittedName>
        <fullName evidence="2">Uncharacterized protein</fullName>
    </submittedName>
</protein>
<feature type="compositionally biased region" description="Basic and acidic residues" evidence="1">
    <location>
        <begin position="110"/>
        <end position="122"/>
    </location>
</feature>
<name>A0AAD5WG76_PARTN</name>
<comment type="caution">
    <text evidence="2">The sequence shown here is derived from an EMBL/GenBank/DDBJ whole genome shotgun (WGS) entry which is preliminary data.</text>
</comment>
<dbReference type="Proteomes" id="UP001196413">
    <property type="component" value="Unassembled WGS sequence"/>
</dbReference>
<sequence>MLPDRKESLVEEIKRLPPAEQVVRNAPSCTPVANATQGCTLGTVSLNGSNNNTSHASMQQTNRERRLQYTQSEIEELHNYPSVTFTKREIPSDGGNVAPKGVGEGSKPSRITEGRDKSDGKEEVFLPSAACVPVGTSESGPKIFMSHYAL</sequence>
<organism evidence="2 3">
    <name type="scientific">Parelaphostrongylus tenuis</name>
    <name type="common">Meningeal worm</name>
    <dbReference type="NCBI Taxonomy" id="148309"/>
    <lineage>
        <taxon>Eukaryota</taxon>
        <taxon>Metazoa</taxon>
        <taxon>Ecdysozoa</taxon>
        <taxon>Nematoda</taxon>
        <taxon>Chromadorea</taxon>
        <taxon>Rhabditida</taxon>
        <taxon>Rhabditina</taxon>
        <taxon>Rhabditomorpha</taxon>
        <taxon>Strongyloidea</taxon>
        <taxon>Metastrongylidae</taxon>
        <taxon>Parelaphostrongylus</taxon>
    </lineage>
</organism>
<evidence type="ECO:0000313" key="3">
    <source>
        <dbReference type="Proteomes" id="UP001196413"/>
    </source>
</evidence>
<evidence type="ECO:0000256" key="1">
    <source>
        <dbReference type="SAM" id="MobiDB-lite"/>
    </source>
</evidence>